<dbReference type="Proteomes" id="UP000014760">
    <property type="component" value="Unassembled WGS sequence"/>
</dbReference>
<dbReference type="Pfam" id="PF00028">
    <property type="entry name" value="Cadherin"/>
    <property type="match status" value="4"/>
</dbReference>
<keyword evidence="7" id="KW-0130">Cell adhesion</keyword>
<name>R7UZR7_CAPTE</name>
<gene>
    <name evidence="15" type="ORF">CAPTEDRAFT_178354</name>
</gene>
<dbReference type="STRING" id="283909.R7UZR7"/>
<dbReference type="SUPFAM" id="SSF49313">
    <property type="entry name" value="Cadherin-like"/>
    <property type="match status" value="5"/>
</dbReference>
<feature type="compositionally biased region" description="Polar residues" evidence="12">
    <location>
        <begin position="608"/>
        <end position="621"/>
    </location>
</feature>
<evidence type="ECO:0000256" key="13">
    <source>
        <dbReference type="SAM" id="Phobius"/>
    </source>
</evidence>
<evidence type="ECO:0000313" key="15">
    <source>
        <dbReference type="EMBL" id="ELU08936.1"/>
    </source>
</evidence>
<evidence type="ECO:0000256" key="10">
    <source>
        <dbReference type="ARBA" id="ARBA00023180"/>
    </source>
</evidence>
<keyword evidence="10" id="KW-0325">Glycoprotein</keyword>
<dbReference type="InterPro" id="IPR002126">
    <property type="entry name" value="Cadherin-like_dom"/>
</dbReference>
<keyword evidence="6 11" id="KW-0106">Calcium</keyword>
<dbReference type="AlphaFoldDB" id="R7UZR7"/>
<dbReference type="EnsemblMetazoa" id="CapteT178354">
    <property type="protein sequence ID" value="CapteP178354"/>
    <property type="gene ID" value="CapteG178354"/>
</dbReference>
<feature type="compositionally biased region" description="Polar residues" evidence="12">
    <location>
        <begin position="721"/>
        <end position="733"/>
    </location>
</feature>
<keyword evidence="17" id="KW-1185">Reference proteome</keyword>
<dbReference type="InterPro" id="IPR015919">
    <property type="entry name" value="Cadherin-like_sf"/>
</dbReference>
<feature type="domain" description="Cadherin" evidence="14">
    <location>
        <begin position="370"/>
        <end position="413"/>
    </location>
</feature>
<feature type="domain" description="Cadherin" evidence="14">
    <location>
        <begin position="247"/>
        <end position="350"/>
    </location>
</feature>
<accession>R7UZR7</accession>
<evidence type="ECO:0000256" key="6">
    <source>
        <dbReference type="ARBA" id="ARBA00022837"/>
    </source>
</evidence>
<feature type="region of interest" description="Disordered" evidence="12">
    <location>
        <begin position="594"/>
        <end position="621"/>
    </location>
</feature>
<feature type="compositionally biased region" description="Polar residues" evidence="12">
    <location>
        <begin position="662"/>
        <end position="674"/>
    </location>
</feature>
<proteinExistence type="predicted"/>
<dbReference type="EMBL" id="KB298688">
    <property type="protein sequence ID" value="ELU08936.1"/>
    <property type="molecule type" value="Genomic_DNA"/>
</dbReference>
<comment type="subcellular location">
    <subcellularLocation>
        <location evidence="1">Cell membrane</location>
        <topology evidence="1">Single-pass type I membrane protein</topology>
    </subcellularLocation>
</comment>
<feature type="transmembrane region" description="Helical" evidence="13">
    <location>
        <begin position="531"/>
        <end position="556"/>
    </location>
</feature>
<keyword evidence="9 13" id="KW-0472">Membrane</keyword>
<keyword evidence="3 13" id="KW-0812">Transmembrane</keyword>
<dbReference type="GO" id="GO:0005886">
    <property type="term" value="C:plasma membrane"/>
    <property type="evidence" value="ECO:0007669"/>
    <property type="project" value="UniProtKB-SubCell"/>
</dbReference>
<dbReference type="PROSITE" id="PS00232">
    <property type="entry name" value="CADHERIN_1"/>
    <property type="match status" value="4"/>
</dbReference>
<dbReference type="OMA" id="LFTRSEY"/>
<reference evidence="16" key="3">
    <citation type="submission" date="2015-06" db="UniProtKB">
        <authorList>
            <consortium name="EnsemblMetazoa"/>
        </authorList>
    </citation>
    <scope>IDENTIFICATION</scope>
</reference>
<evidence type="ECO:0000256" key="8">
    <source>
        <dbReference type="ARBA" id="ARBA00022989"/>
    </source>
</evidence>
<dbReference type="GO" id="GO:0005509">
    <property type="term" value="F:calcium ion binding"/>
    <property type="evidence" value="ECO:0007669"/>
    <property type="project" value="UniProtKB-UniRule"/>
</dbReference>
<protein>
    <recommendedName>
        <fullName evidence="14">Cadherin domain-containing protein</fullName>
    </recommendedName>
</protein>
<feature type="domain" description="Cadherin" evidence="14">
    <location>
        <begin position="135"/>
        <end position="242"/>
    </location>
</feature>
<dbReference type="HOGENOM" id="CLU_324463_0_0_1"/>
<dbReference type="FunFam" id="2.60.40.60:FF:000002">
    <property type="entry name" value="Protocadherin alpha 2"/>
    <property type="match status" value="1"/>
</dbReference>
<evidence type="ECO:0000256" key="2">
    <source>
        <dbReference type="ARBA" id="ARBA00022475"/>
    </source>
</evidence>
<evidence type="ECO:0000256" key="7">
    <source>
        <dbReference type="ARBA" id="ARBA00022889"/>
    </source>
</evidence>
<keyword evidence="2" id="KW-1003">Cell membrane</keyword>
<evidence type="ECO:0000256" key="1">
    <source>
        <dbReference type="ARBA" id="ARBA00004251"/>
    </source>
</evidence>
<evidence type="ECO:0000259" key="14">
    <source>
        <dbReference type="PROSITE" id="PS50268"/>
    </source>
</evidence>
<feature type="domain" description="Cadherin" evidence="14">
    <location>
        <begin position="25"/>
        <end position="134"/>
    </location>
</feature>
<dbReference type="CDD" id="cd11304">
    <property type="entry name" value="Cadherin_repeat"/>
    <property type="match status" value="4"/>
</dbReference>
<keyword evidence="4" id="KW-0732">Signal</keyword>
<dbReference type="FunFam" id="2.60.40.60:FF:000116">
    <property type="entry name" value="Dachsous cadherin-related 2"/>
    <property type="match status" value="1"/>
</dbReference>
<feature type="domain" description="Cadherin" evidence="14">
    <location>
        <begin position="417"/>
        <end position="511"/>
    </location>
</feature>
<evidence type="ECO:0000256" key="5">
    <source>
        <dbReference type="ARBA" id="ARBA00022737"/>
    </source>
</evidence>
<evidence type="ECO:0000256" key="11">
    <source>
        <dbReference type="PROSITE-ProRule" id="PRU00043"/>
    </source>
</evidence>
<evidence type="ECO:0000256" key="9">
    <source>
        <dbReference type="ARBA" id="ARBA00023136"/>
    </source>
</evidence>
<dbReference type="Gene3D" id="2.60.40.60">
    <property type="entry name" value="Cadherins"/>
    <property type="match status" value="5"/>
</dbReference>
<feature type="region of interest" description="Disordered" evidence="12">
    <location>
        <begin position="635"/>
        <end position="762"/>
    </location>
</feature>
<organism evidence="15">
    <name type="scientific">Capitella teleta</name>
    <name type="common">Polychaete worm</name>
    <dbReference type="NCBI Taxonomy" id="283909"/>
    <lineage>
        <taxon>Eukaryota</taxon>
        <taxon>Metazoa</taxon>
        <taxon>Spiralia</taxon>
        <taxon>Lophotrochozoa</taxon>
        <taxon>Annelida</taxon>
        <taxon>Polychaeta</taxon>
        <taxon>Sedentaria</taxon>
        <taxon>Scolecida</taxon>
        <taxon>Capitellidae</taxon>
        <taxon>Capitella</taxon>
    </lineage>
</organism>
<evidence type="ECO:0000256" key="12">
    <source>
        <dbReference type="SAM" id="MobiDB-lite"/>
    </source>
</evidence>
<reference evidence="15 17" key="2">
    <citation type="journal article" date="2013" name="Nature">
        <title>Insights into bilaterian evolution from three spiralian genomes.</title>
        <authorList>
            <person name="Simakov O."/>
            <person name="Marletaz F."/>
            <person name="Cho S.J."/>
            <person name="Edsinger-Gonzales E."/>
            <person name="Havlak P."/>
            <person name="Hellsten U."/>
            <person name="Kuo D.H."/>
            <person name="Larsson T."/>
            <person name="Lv J."/>
            <person name="Arendt D."/>
            <person name="Savage R."/>
            <person name="Osoegawa K."/>
            <person name="de Jong P."/>
            <person name="Grimwood J."/>
            <person name="Chapman J.A."/>
            <person name="Shapiro H."/>
            <person name="Aerts A."/>
            <person name="Otillar R.P."/>
            <person name="Terry A.Y."/>
            <person name="Boore J.L."/>
            <person name="Grigoriev I.V."/>
            <person name="Lindberg D.R."/>
            <person name="Seaver E.C."/>
            <person name="Weisblat D.A."/>
            <person name="Putnam N.H."/>
            <person name="Rokhsar D.S."/>
        </authorList>
    </citation>
    <scope>NUCLEOTIDE SEQUENCE</scope>
    <source>
        <strain evidence="15 17">I ESC-2004</strain>
    </source>
</reference>
<dbReference type="InterPro" id="IPR020894">
    <property type="entry name" value="Cadherin_CS"/>
</dbReference>
<dbReference type="FunFam" id="2.60.40.60:FF:000007">
    <property type="entry name" value="Protocadherin alpha 2"/>
    <property type="match status" value="1"/>
</dbReference>
<dbReference type="SMART" id="SM00112">
    <property type="entry name" value="CA"/>
    <property type="match status" value="4"/>
</dbReference>
<keyword evidence="8 13" id="KW-1133">Transmembrane helix</keyword>
<feature type="compositionally biased region" description="Basic and acidic residues" evidence="12">
    <location>
        <begin position="734"/>
        <end position="746"/>
    </location>
</feature>
<evidence type="ECO:0000313" key="17">
    <source>
        <dbReference type="Proteomes" id="UP000014760"/>
    </source>
</evidence>
<keyword evidence="5" id="KW-0677">Repeat</keyword>
<dbReference type="GO" id="GO:0007156">
    <property type="term" value="P:homophilic cell adhesion via plasma membrane adhesion molecules"/>
    <property type="evidence" value="ECO:0007669"/>
    <property type="project" value="InterPro"/>
</dbReference>
<dbReference type="OrthoDB" id="6252479at2759"/>
<dbReference type="PRINTS" id="PR00205">
    <property type="entry name" value="CADHERIN"/>
</dbReference>
<evidence type="ECO:0000256" key="4">
    <source>
        <dbReference type="ARBA" id="ARBA00022729"/>
    </source>
</evidence>
<reference evidence="17" key="1">
    <citation type="submission" date="2012-12" db="EMBL/GenBank/DDBJ databases">
        <authorList>
            <person name="Hellsten U."/>
            <person name="Grimwood J."/>
            <person name="Chapman J.A."/>
            <person name="Shapiro H."/>
            <person name="Aerts A."/>
            <person name="Otillar R.P."/>
            <person name="Terry A.Y."/>
            <person name="Boore J.L."/>
            <person name="Simakov O."/>
            <person name="Marletaz F."/>
            <person name="Cho S.-J."/>
            <person name="Edsinger-Gonzales E."/>
            <person name="Havlak P."/>
            <person name="Kuo D.-H."/>
            <person name="Larsson T."/>
            <person name="Lv J."/>
            <person name="Arendt D."/>
            <person name="Savage R."/>
            <person name="Osoegawa K."/>
            <person name="de Jong P."/>
            <person name="Lindberg D.R."/>
            <person name="Seaver E.C."/>
            <person name="Weisblat D.A."/>
            <person name="Putnam N.H."/>
            <person name="Grigoriev I.V."/>
            <person name="Rokhsar D.S."/>
        </authorList>
    </citation>
    <scope>NUCLEOTIDE SEQUENCE</scope>
    <source>
        <strain evidence="17">I ESC-2004</strain>
    </source>
</reference>
<dbReference type="InterPro" id="IPR050174">
    <property type="entry name" value="Protocadherin/Cadherin-CA"/>
</dbReference>
<dbReference type="PANTHER" id="PTHR24028">
    <property type="entry name" value="CADHERIN-87A"/>
    <property type="match status" value="1"/>
</dbReference>
<dbReference type="PANTHER" id="PTHR24028:SF146">
    <property type="entry name" value="CADHERIN 96CB, ISOFORM D-RELATED"/>
    <property type="match status" value="1"/>
</dbReference>
<dbReference type="FunFam" id="2.60.40.60:FF:000092">
    <property type="entry name" value="Protocadherin 8"/>
    <property type="match status" value="1"/>
</dbReference>
<dbReference type="EMBL" id="AMQN01001045">
    <property type="status" value="NOT_ANNOTATED_CDS"/>
    <property type="molecule type" value="Genomic_DNA"/>
</dbReference>
<sequence length="890" mass="97069">MPHPIQIVKVQIEIKDINDNDPVFPQPRVSHQISESAISGTSFVIPAAQDPDSEENSIQNYYLQPELRKFALQVRNTADGATDLRLVLNGKLDRERNDFYELKVVAKDGGNPSKSGSIILDVHVIDANDNEPRFDNETYEVSVRENTPLGTNIMRVRARDVDAGANGEVEYTFSDSTEREYGNLFGISPEEGDIFLREELDYEDGDIYLLSITARDHGPDSLPASCTAVIHVTDVNDNAPEISVNTMTPDGTAQVAERAPEESFVAHVSVLDKDSGKNGHFSCSIDTDLFTFVELSQTHFKLVTATIFDREEESEYGVSLTCRDHGIPPRVSATQIIVKIQDINDHTPNFLRESYSTTVQENNLPGMALLSVSAVDEDWGANGDVTYILNEEALHTATVTVHIADENDNPPKFTFPNQGNNTVLVSSQAPVGYVISRIRAYDLDAGPNGKLSYFFTDGNRGETFAIDSNNGAIAVNTDIALITREEFELGVLVEDNGSPQRSEVGTLRITVRGDLPFYEESRGSLLSEENLTIVLIFALATVCVAIVIIIAIVVIVRKKSRTSVQKDGREKQLMLCADQGNVIANGGHKMTAIPNNYSSLPEDLARTKSPSASYQDPATKTNGYLTVDLRHERMSPQGSQAEGGAGLPPPPPGWTSPVGLGNHQTSGSVHSGTSVDALLRPSSRDGGGSPSLPLEKQTSPSTIKPVVAFIKDQAETEPTESDSANSGLSNSDSGRGHSSEEGDHRSPYMKLHTLPHPPACEEEPLQGLLSGVKADPRRCVKSPTARPSRDPKEALMWELCAAADPRRSPKPDSRSAHLDCRSLDRKRLPASNLHVRFATSRHPGDHRALPGDKQFSNSHHQGLDEYDIHTNRLSGASGDYYMYDSVDSAV</sequence>
<evidence type="ECO:0000313" key="16">
    <source>
        <dbReference type="EnsemblMetazoa" id="CapteP178354"/>
    </source>
</evidence>
<dbReference type="PROSITE" id="PS50268">
    <property type="entry name" value="CADHERIN_2"/>
    <property type="match status" value="5"/>
</dbReference>
<evidence type="ECO:0000256" key="3">
    <source>
        <dbReference type="ARBA" id="ARBA00022692"/>
    </source>
</evidence>